<proteinExistence type="inferred from homology"/>
<gene>
    <name evidence="7" type="primary">ybeY</name>
    <name evidence="8" type="ORF">AUC71_07295</name>
</gene>
<comment type="function">
    <text evidence="7">Single strand-specific metallo-endoribonuclease involved in late-stage 70S ribosome quality control and in maturation of the 3' terminus of the 16S rRNA.</text>
</comment>
<comment type="caution">
    <text evidence="8">The sequence shown here is derived from an EMBL/GenBank/DDBJ whole genome shotgun (WGS) entry which is preliminary data.</text>
</comment>
<evidence type="ECO:0000313" key="8">
    <source>
        <dbReference type="EMBL" id="ODS03865.1"/>
    </source>
</evidence>
<name>A0A1E3WDG6_9HYPH</name>
<keyword evidence="2 7" id="KW-0540">Nuclease</keyword>
<reference evidence="8 9" key="1">
    <citation type="journal article" date="2016" name="Environ. Microbiol.">
        <title>New Methyloceanibacter diversity from North Sea sediments includes methanotroph containing solely the soluble methane monooxygenase.</title>
        <authorList>
            <person name="Vekeman B."/>
            <person name="Kerckhof F.M."/>
            <person name="Cremers G."/>
            <person name="de Vos P."/>
            <person name="Vandamme P."/>
            <person name="Boon N."/>
            <person name="Op den Camp H.J."/>
            <person name="Heylen K."/>
        </authorList>
    </citation>
    <scope>NUCLEOTIDE SEQUENCE [LARGE SCALE GENOMIC DNA]</scope>
    <source>
        <strain evidence="8 9">R-67177</strain>
    </source>
</reference>
<feature type="binding site" evidence="7">
    <location>
        <position position="117"/>
    </location>
    <ligand>
        <name>Zn(2+)</name>
        <dbReference type="ChEBI" id="CHEBI:29105"/>
        <note>catalytic</note>
    </ligand>
</feature>
<evidence type="ECO:0000256" key="6">
    <source>
        <dbReference type="ARBA" id="ARBA00022833"/>
    </source>
</evidence>
<keyword evidence="5 7" id="KW-0378">Hydrolase</keyword>
<sequence length="166" mass="17605">MTLAAEVVRHGGAWDDSAVSDATLELAAHAAFTQALPARPTPYEATILLTDDAEMRDLNRTWRGKDEPTNVLSFPAGDTPVEDGALGDVAIAYETAKAEADQAGIPLSDHVSHLVVHGVLHLLGFDHLDDAEADKMEDLEREALASLGIADPYGHGDEAGLAEVTR</sequence>
<keyword evidence="6 7" id="KW-0862">Zinc</keyword>
<dbReference type="GO" id="GO:0008270">
    <property type="term" value="F:zinc ion binding"/>
    <property type="evidence" value="ECO:0007669"/>
    <property type="project" value="UniProtKB-UniRule"/>
</dbReference>
<evidence type="ECO:0000256" key="7">
    <source>
        <dbReference type="HAMAP-Rule" id="MF_00009"/>
    </source>
</evidence>
<keyword evidence="7" id="KW-0690">Ribosome biogenesis</keyword>
<organism evidence="8 9">
    <name type="scientific">Methyloceanibacter marginalis</name>
    <dbReference type="NCBI Taxonomy" id="1774971"/>
    <lineage>
        <taxon>Bacteria</taxon>
        <taxon>Pseudomonadati</taxon>
        <taxon>Pseudomonadota</taxon>
        <taxon>Alphaproteobacteria</taxon>
        <taxon>Hyphomicrobiales</taxon>
        <taxon>Hyphomicrobiaceae</taxon>
        <taxon>Methyloceanibacter</taxon>
    </lineage>
</organism>
<dbReference type="Proteomes" id="UP000095042">
    <property type="component" value="Unassembled WGS sequence"/>
</dbReference>
<feature type="binding site" evidence="7">
    <location>
        <position position="121"/>
    </location>
    <ligand>
        <name>Zn(2+)</name>
        <dbReference type="ChEBI" id="CHEBI:29105"/>
        <note>catalytic</note>
    </ligand>
</feature>
<dbReference type="PANTHER" id="PTHR46986">
    <property type="entry name" value="ENDORIBONUCLEASE YBEY, CHLOROPLASTIC"/>
    <property type="match status" value="1"/>
</dbReference>
<evidence type="ECO:0000256" key="4">
    <source>
        <dbReference type="ARBA" id="ARBA00022759"/>
    </source>
</evidence>
<evidence type="ECO:0000256" key="5">
    <source>
        <dbReference type="ARBA" id="ARBA00022801"/>
    </source>
</evidence>
<accession>A0A1E3WDG6</accession>
<dbReference type="GO" id="GO:0006364">
    <property type="term" value="P:rRNA processing"/>
    <property type="evidence" value="ECO:0007669"/>
    <property type="project" value="UniProtKB-UniRule"/>
</dbReference>
<protein>
    <recommendedName>
        <fullName evidence="7">Endoribonuclease YbeY</fullName>
        <ecNumber evidence="7">3.1.-.-</ecNumber>
    </recommendedName>
</protein>
<feature type="binding site" evidence="7">
    <location>
        <position position="127"/>
    </location>
    <ligand>
        <name>Zn(2+)</name>
        <dbReference type="ChEBI" id="CHEBI:29105"/>
        <note>catalytic</note>
    </ligand>
</feature>
<comment type="subcellular location">
    <subcellularLocation>
        <location evidence="7">Cytoplasm</location>
    </subcellularLocation>
</comment>
<dbReference type="GO" id="GO:0004521">
    <property type="term" value="F:RNA endonuclease activity"/>
    <property type="evidence" value="ECO:0007669"/>
    <property type="project" value="UniProtKB-UniRule"/>
</dbReference>
<dbReference type="PROSITE" id="PS01306">
    <property type="entry name" value="UPF0054"/>
    <property type="match status" value="1"/>
</dbReference>
<keyword evidence="7" id="KW-0963">Cytoplasm</keyword>
<evidence type="ECO:0000313" key="9">
    <source>
        <dbReference type="Proteomes" id="UP000095042"/>
    </source>
</evidence>
<dbReference type="EC" id="3.1.-.-" evidence="7"/>
<dbReference type="SUPFAM" id="SSF55486">
    <property type="entry name" value="Metalloproteases ('zincins'), catalytic domain"/>
    <property type="match status" value="1"/>
</dbReference>
<keyword evidence="7" id="KW-0698">rRNA processing</keyword>
<dbReference type="InterPro" id="IPR023091">
    <property type="entry name" value="MetalPrtase_cat_dom_sf_prd"/>
</dbReference>
<dbReference type="GO" id="GO:0004222">
    <property type="term" value="F:metalloendopeptidase activity"/>
    <property type="evidence" value="ECO:0007669"/>
    <property type="project" value="InterPro"/>
</dbReference>
<comment type="similarity">
    <text evidence="1 7">Belongs to the endoribonuclease YbeY family.</text>
</comment>
<dbReference type="GO" id="GO:0005737">
    <property type="term" value="C:cytoplasm"/>
    <property type="evidence" value="ECO:0007669"/>
    <property type="project" value="UniProtKB-SubCell"/>
</dbReference>
<keyword evidence="9" id="KW-1185">Reference proteome</keyword>
<dbReference type="PANTHER" id="PTHR46986:SF1">
    <property type="entry name" value="ENDORIBONUCLEASE YBEY, CHLOROPLASTIC"/>
    <property type="match status" value="1"/>
</dbReference>
<keyword evidence="4 7" id="KW-0255">Endonuclease</keyword>
<dbReference type="AlphaFoldDB" id="A0A1E3WDG6"/>
<dbReference type="Gene3D" id="3.40.390.30">
    <property type="entry name" value="Metalloproteases ('zincins'), catalytic domain"/>
    <property type="match status" value="1"/>
</dbReference>
<dbReference type="EMBL" id="LPWD01000037">
    <property type="protein sequence ID" value="ODS03865.1"/>
    <property type="molecule type" value="Genomic_DNA"/>
</dbReference>
<dbReference type="InterPro" id="IPR002036">
    <property type="entry name" value="YbeY"/>
</dbReference>
<dbReference type="HAMAP" id="MF_00009">
    <property type="entry name" value="Endoribonucl_YbeY"/>
    <property type="match status" value="1"/>
</dbReference>
<evidence type="ECO:0000256" key="3">
    <source>
        <dbReference type="ARBA" id="ARBA00022723"/>
    </source>
</evidence>
<evidence type="ECO:0000256" key="2">
    <source>
        <dbReference type="ARBA" id="ARBA00022722"/>
    </source>
</evidence>
<dbReference type="Pfam" id="PF02130">
    <property type="entry name" value="YbeY"/>
    <property type="match status" value="1"/>
</dbReference>
<dbReference type="InterPro" id="IPR020549">
    <property type="entry name" value="YbeY_CS"/>
</dbReference>
<dbReference type="NCBIfam" id="TIGR00043">
    <property type="entry name" value="rRNA maturation RNase YbeY"/>
    <property type="match status" value="1"/>
</dbReference>
<comment type="cofactor">
    <cofactor evidence="7">
        <name>Zn(2+)</name>
        <dbReference type="ChEBI" id="CHEBI:29105"/>
    </cofactor>
    <text evidence="7">Binds 1 zinc ion.</text>
</comment>
<evidence type="ECO:0000256" key="1">
    <source>
        <dbReference type="ARBA" id="ARBA00010875"/>
    </source>
</evidence>
<keyword evidence="3 7" id="KW-0479">Metal-binding</keyword>